<dbReference type="AlphaFoldDB" id="Q2HUK0"/>
<evidence type="ECO:0000313" key="3">
    <source>
        <dbReference type="EMBL" id="RHN47340.1"/>
    </source>
</evidence>
<sequence length="101" mass="11428">MRRRRRISEAATPPAVDKINSLPDEILSQILSLIPVEEAAATSILSKRWTHLWKFTDCIDFTDIILNDTDSTYSFNDSMSSILLSREAAGSLFLNRLTLEI</sequence>
<accession>Q2HUK0</accession>
<dbReference type="Proteomes" id="UP000265566">
    <property type="component" value="Chromosome 7"/>
</dbReference>
<evidence type="ECO:0000313" key="2">
    <source>
        <dbReference type="EMBL" id="ABD32566.1"/>
    </source>
</evidence>
<dbReference type="Pfam" id="PF00646">
    <property type="entry name" value="F-box"/>
    <property type="match status" value="1"/>
</dbReference>
<dbReference type="InterPro" id="IPR036047">
    <property type="entry name" value="F-box-like_dom_sf"/>
</dbReference>
<reference evidence="2" key="2">
    <citation type="submission" date="2007-03" db="EMBL/GenBank/DDBJ databases">
        <authorList>
            <consortium name="The International Medicago Genome Annotation Group"/>
        </authorList>
    </citation>
    <scope>NUCLEOTIDE SEQUENCE</scope>
</reference>
<organism evidence="2">
    <name type="scientific">Medicago truncatula</name>
    <name type="common">Barrel medic</name>
    <name type="synonym">Medicago tribuloides</name>
    <dbReference type="NCBI Taxonomy" id="3880"/>
    <lineage>
        <taxon>Eukaryota</taxon>
        <taxon>Viridiplantae</taxon>
        <taxon>Streptophyta</taxon>
        <taxon>Embryophyta</taxon>
        <taxon>Tracheophyta</taxon>
        <taxon>Spermatophyta</taxon>
        <taxon>Magnoliopsida</taxon>
        <taxon>eudicotyledons</taxon>
        <taxon>Gunneridae</taxon>
        <taxon>Pentapetalae</taxon>
        <taxon>rosids</taxon>
        <taxon>fabids</taxon>
        <taxon>Fabales</taxon>
        <taxon>Fabaceae</taxon>
        <taxon>Papilionoideae</taxon>
        <taxon>50 kb inversion clade</taxon>
        <taxon>NPAAA clade</taxon>
        <taxon>Hologalegina</taxon>
        <taxon>IRL clade</taxon>
        <taxon>Trifolieae</taxon>
        <taxon>Medicago</taxon>
    </lineage>
</organism>
<reference evidence="2" key="1">
    <citation type="submission" date="2004-11" db="EMBL/GenBank/DDBJ databases">
        <authorList>
            <person name="Town C.D."/>
        </authorList>
    </citation>
    <scope>NUCLEOTIDE SEQUENCE</scope>
</reference>
<protein>
    <submittedName>
        <fullName evidence="2">Cyclin-like F-box</fullName>
    </submittedName>
    <submittedName>
        <fullName evidence="3">Putative F-box domain-containing protein</fullName>
    </submittedName>
</protein>
<evidence type="ECO:0000259" key="1">
    <source>
        <dbReference type="PROSITE" id="PS50181"/>
    </source>
</evidence>
<dbReference type="PROSITE" id="PS50181">
    <property type="entry name" value="FBOX"/>
    <property type="match status" value="1"/>
</dbReference>
<keyword evidence="2" id="KW-0195">Cyclin</keyword>
<dbReference type="InterPro" id="IPR053781">
    <property type="entry name" value="F-box_AtFBL13-like"/>
</dbReference>
<dbReference type="CDD" id="cd22160">
    <property type="entry name" value="F-box_AtFBL13-like"/>
    <property type="match status" value="1"/>
</dbReference>
<dbReference type="EMBL" id="PSQE01000007">
    <property type="protein sequence ID" value="RHN47340.1"/>
    <property type="molecule type" value="Genomic_DNA"/>
</dbReference>
<dbReference type="SUPFAM" id="SSF81383">
    <property type="entry name" value="F-box domain"/>
    <property type="match status" value="1"/>
</dbReference>
<proteinExistence type="predicted"/>
<feature type="domain" description="F-box" evidence="1">
    <location>
        <begin position="16"/>
        <end position="52"/>
    </location>
</feature>
<dbReference type="PANTHER" id="PTHR31293:SF12">
    <property type="entry name" value="RNI-LIKE SUPERFAMILY PROTEIN"/>
    <property type="match status" value="1"/>
</dbReference>
<dbReference type="InterPro" id="IPR001810">
    <property type="entry name" value="F-box_dom"/>
</dbReference>
<dbReference type="InterPro" id="IPR055294">
    <property type="entry name" value="FBL60-like"/>
</dbReference>
<dbReference type="Gramene" id="rna41928">
    <property type="protein sequence ID" value="RHN47340.1"/>
    <property type="gene ID" value="gene41928"/>
</dbReference>
<name>Q2HUK0_MEDTR</name>
<dbReference type="Gene3D" id="1.20.1280.50">
    <property type="match status" value="1"/>
</dbReference>
<dbReference type="EMBL" id="AC149131">
    <property type="protein sequence ID" value="ABD32566.1"/>
    <property type="molecule type" value="Genomic_DNA"/>
</dbReference>
<dbReference type="PANTHER" id="PTHR31293">
    <property type="entry name" value="RNI-LIKE SUPERFAMILY PROTEIN"/>
    <property type="match status" value="1"/>
</dbReference>
<gene>
    <name evidence="2" type="ORF">MtrDRAFT_AC149131g19v2</name>
    <name evidence="3" type="ORF">MtrunA17_Chr7g0251921</name>
</gene>
<reference evidence="3" key="3">
    <citation type="journal article" date="2018" name="Nat. Plants">
        <title>Whole-genome landscape of Medicago truncatula symbiotic genes.</title>
        <authorList>
            <person name="Pecrix Y."/>
            <person name="Gamas P."/>
            <person name="Carrere S."/>
        </authorList>
    </citation>
    <scope>NUCLEOTIDE SEQUENCE</scope>
    <source>
        <tissue evidence="3">Leaves</tissue>
    </source>
</reference>